<keyword evidence="1" id="KW-1133">Transmembrane helix</keyword>
<gene>
    <name evidence="2" type="ORF">A3L08_06930</name>
</gene>
<dbReference type="GeneID" id="33315989"/>
<keyword evidence="3" id="KW-1185">Reference proteome</keyword>
<dbReference type="RefSeq" id="WP_088854324.1">
    <property type="nucleotide sequence ID" value="NZ_CP015102.1"/>
</dbReference>
<keyword evidence="1" id="KW-0812">Transmembrane</keyword>
<keyword evidence="1" id="KW-0472">Membrane</keyword>
<sequence>MDGFDKYRQLLFFLTWFFVLSLFALVVLREETGTVTFKAALATFFLTLVGIVGTAIKIRRKIREEMAGLPPHEEV</sequence>
<dbReference type="KEGG" id="tpaf:A3L08_06930"/>
<evidence type="ECO:0000256" key="1">
    <source>
        <dbReference type="SAM" id="Phobius"/>
    </source>
</evidence>
<organism evidence="2 3">
    <name type="scientific">Thermococcus pacificus</name>
    <dbReference type="NCBI Taxonomy" id="71998"/>
    <lineage>
        <taxon>Archaea</taxon>
        <taxon>Methanobacteriati</taxon>
        <taxon>Methanobacteriota</taxon>
        <taxon>Thermococci</taxon>
        <taxon>Thermococcales</taxon>
        <taxon>Thermococcaceae</taxon>
        <taxon>Thermococcus</taxon>
    </lineage>
</organism>
<dbReference type="EMBL" id="CP015102">
    <property type="protein sequence ID" value="ASJ07073.1"/>
    <property type="molecule type" value="Genomic_DNA"/>
</dbReference>
<dbReference type="Proteomes" id="UP000197418">
    <property type="component" value="Chromosome"/>
</dbReference>
<dbReference type="AlphaFoldDB" id="A0A218P8G6"/>
<evidence type="ECO:0000313" key="2">
    <source>
        <dbReference type="EMBL" id="ASJ07073.1"/>
    </source>
</evidence>
<name>A0A218P8G6_9EURY</name>
<accession>A0A218P8G6</accession>
<proteinExistence type="predicted"/>
<evidence type="ECO:0000313" key="3">
    <source>
        <dbReference type="Proteomes" id="UP000197418"/>
    </source>
</evidence>
<feature type="transmembrane region" description="Helical" evidence="1">
    <location>
        <begin position="39"/>
        <end position="56"/>
    </location>
</feature>
<reference evidence="2 3" key="1">
    <citation type="submission" date="2016-04" db="EMBL/GenBank/DDBJ databases">
        <title>Complete genome sequence of Thermococcus pacificus type strain P4.</title>
        <authorList>
            <person name="Oger P.M."/>
        </authorList>
    </citation>
    <scope>NUCLEOTIDE SEQUENCE [LARGE SCALE GENOMIC DNA]</scope>
    <source>
        <strain evidence="2 3">P-4</strain>
    </source>
</reference>
<protein>
    <submittedName>
        <fullName evidence="2">Uncharacterized protein</fullName>
    </submittedName>
</protein>
<dbReference type="OrthoDB" id="377613at2157"/>